<dbReference type="NCBIfam" id="TIGR01217">
    <property type="entry name" value="ac_ac_CoA_syn"/>
    <property type="match status" value="1"/>
</dbReference>
<dbReference type="InterPro" id="IPR045851">
    <property type="entry name" value="AMP-bd_C_sf"/>
</dbReference>
<dbReference type="Pfam" id="PF00501">
    <property type="entry name" value="AMP-binding"/>
    <property type="match status" value="1"/>
</dbReference>
<evidence type="ECO:0000313" key="9">
    <source>
        <dbReference type="Proteomes" id="UP001319921"/>
    </source>
</evidence>
<dbReference type="PROSITE" id="PS00455">
    <property type="entry name" value="AMP_BINDING"/>
    <property type="match status" value="1"/>
</dbReference>
<dbReference type="Pfam" id="PF16177">
    <property type="entry name" value="ACAS_N"/>
    <property type="match status" value="1"/>
</dbReference>
<reference evidence="8 9" key="1">
    <citation type="journal article" date="2022" name="Microbiol. Resour. Announc.">
        <title>Complete Genome Sequence of the Hyperthermophilic and Acidophilic Archaeon Saccharolobus caldissimus Strain HS-3T.</title>
        <authorList>
            <person name="Sakai H.D."/>
            <person name="Kurosawa N."/>
        </authorList>
    </citation>
    <scope>NUCLEOTIDE SEQUENCE [LARGE SCALE GENOMIC DNA]</scope>
    <source>
        <strain evidence="8 9">JCM32116</strain>
    </source>
</reference>
<dbReference type="SUPFAM" id="SSF56801">
    <property type="entry name" value="Acetyl-CoA synthetase-like"/>
    <property type="match status" value="1"/>
</dbReference>
<dbReference type="InterPro" id="IPR025110">
    <property type="entry name" value="AMP-bd_C"/>
</dbReference>
<dbReference type="InterPro" id="IPR020845">
    <property type="entry name" value="AMP-binding_CS"/>
</dbReference>
<evidence type="ECO:0000259" key="7">
    <source>
        <dbReference type="Pfam" id="PF16177"/>
    </source>
</evidence>
<dbReference type="GO" id="GO:0006629">
    <property type="term" value="P:lipid metabolic process"/>
    <property type="evidence" value="ECO:0007669"/>
    <property type="project" value="InterPro"/>
</dbReference>
<dbReference type="EMBL" id="AP025226">
    <property type="protein sequence ID" value="BDB98411.1"/>
    <property type="molecule type" value="Genomic_DNA"/>
</dbReference>
<dbReference type="InterPro" id="IPR005914">
    <property type="entry name" value="Acac_CoA_synth"/>
</dbReference>
<keyword evidence="3" id="KW-0547">Nucleotide-binding</keyword>
<evidence type="ECO:0000259" key="5">
    <source>
        <dbReference type="Pfam" id="PF00501"/>
    </source>
</evidence>
<keyword evidence="9" id="KW-1185">Reference proteome</keyword>
<dbReference type="GO" id="GO:0005524">
    <property type="term" value="F:ATP binding"/>
    <property type="evidence" value="ECO:0007669"/>
    <property type="project" value="UniProtKB-KW"/>
</dbReference>
<evidence type="ECO:0000259" key="6">
    <source>
        <dbReference type="Pfam" id="PF13193"/>
    </source>
</evidence>
<dbReference type="Proteomes" id="UP001319921">
    <property type="component" value="Chromosome"/>
</dbReference>
<organism evidence="8 9">
    <name type="scientific">Saccharolobus caldissimus</name>
    <dbReference type="NCBI Taxonomy" id="1702097"/>
    <lineage>
        <taxon>Archaea</taxon>
        <taxon>Thermoproteota</taxon>
        <taxon>Thermoprotei</taxon>
        <taxon>Sulfolobales</taxon>
        <taxon>Sulfolobaceae</taxon>
        <taxon>Saccharolobus</taxon>
    </lineage>
</organism>
<dbReference type="AlphaFoldDB" id="A0AAQ4CRI0"/>
<evidence type="ECO:0000256" key="3">
    <source>
        <dbReference type="ARBA" id="ARBA00022741"/>
    </source>
</evidence>
<evidence type="ECO:0000313" key="8">
    <source>
        <dbReference type="EMBL" id="BDB98411.1"/>
    </source>
</evidence>
<dbReference type="PANTHER" id="PTHR42921">
    <property type="entry name" value="ACETOACETYL-COA SYNTHETASE"/>
    <property type="match status" value="1"/>
</dbReference>
<comment type="similarity">
    <text evidence="1">Belongs to the ATP-dependent AMP-binding enzyme family.</text>
</comment>
<name>A0AAQ4CRI0_9CREN</name>
<proteinExistence type="inferred from homology"/>
<feature type="domain" description="AMP-binding enzyme C-terminal" evidence="6">
    <location>
        <begin position="557"/>
        <end position="626"/>
    </location>
</feature>
<dbReference type="Gene3D" id="3.40.50.12780">
    <property type="entry name" value="N-terminal domain of ligase-like"/>
    <property type="match status" value="1"/>
</dbReference>
<evidence type="ECO:0000256" key="1">
    <source>
        <dbReference type="ARBA" id="ARBA00006432"/>
    </source>
</evidence>
<feature type="domain" description="Acetyl-coenzyme A synthetase N-terminal" evidence="7">
    <location>
        <begin position="58"/>
        <end position="112"/>
    </location>
</feature>
<accession>A0AAQ4CRI0</accession>
<evidence type="ECO:0000256" key="4">
    <source>
        <dbReference type="ARBA" id="ARBA00022840"/>
    </source>
</evidence>
<protein>
    <submittedName>
        <fullName evidence="8">Acetoacetyl-CoA synthetase</fullName>
    </submittedName>
</protein>
<keyword evidence="2" id="KW-0436">Ligase</keyword>
<dbReference type="InterPro" id="IPR000873">
    <property type="entry name" value="AMP-dep_synth/lig_dom"/>
</dbReference>
<keyword evidence="4" id="KW-0067">ATP-binding</keyword>
<dbReference type="Gene3D" id="3.30.300.30">
    <property type="match status" value="1"/>
</dbReference>
<dbReference type="InterPro" id="IPR032387">
    <property type="entry name" value="ACAS_N"/>
</dbReference>
<dbReference type="KEGG" id="scas:SACC_14280"/>
<dbReference type="NCBIfam" id="NF002937">
    <property type="entry name" value="PRK03584.1"/>
    <property type="match status" value="1"/>
</dbReference>
<dbReference type="GO" id="GO:0030729">
    <property type="term" value="F:acetoacetate-CoA ligase activity"/>
    <property type="evidence" value="ECO:0007669"/>
    <property type="project" value="InterPro"/>
</dbReference>
<dbReference type="Pfam" id="PF13193">
    <property type="entry name" value="AMP-binding_C"/>
    <property type="match status" value="1"/>
</dbReference>
<feature type="domain" description="AMP-dependent synthetase/ligase" evidence="5">
    <location>
        <begin position="114"/>
        <end position="490"/>
    </location>
</feature>
<sequence length="675" mass="77719">MKLLLTYLDKIYSMPEVLWKPYEDFIKESTMANYVEWLKNNGYDFDISYDPMKNIEYYNRLWKWSVTELENFWKTIWDYFNIIAHTPYVNVMSSRQMPGVKWFSGSTLNYVEHIFRNTKDKPAIIYRREDGLRKIISWNEMLQQVSSLASFLKQSGVKKGDRIVGYISQRPEAVIGLLASASIGAIWSVAGLELGVTAVIDRFKQLQPKVLIIADGYVYNGKRIDKREDVKKLISNLPSLELIIIVPSLDENFNYYSEGKKVVKWDEIHTKEKIEFEFVDFNYPLWVIYTSGTTGIPKPIVHSHGGILIEALKASLHLNLRENDRFLWYSTPSWMMWNVVVNALLYGSTVVFYDGSPMYNNLTPLWEIAEKEELTFLGLSAPFIHSCVKSTLEPGSQYNLKNLKAIGSTAAPLSVSGFEWIYKKVKQDIWLTPGSGGTDVMTAFVGGCPILPVWSGEMQCRWLGASVQAFDSEGKPVINEVGELVITEPMPSMPIYFWGDDNYKWYKESYFNLFPNVWWHGDWIMITDRGTAIIYGRSDSTIKRKGIRMGTLDIYKVVESIPEVQNSMAIEAYDNLILYVVLKGNLTLDESLKQKIKDKMRQELGPYFIPDYIIQVPDIPLTLNFKKLEVPVKKILMGWDINKAVRIDSISNPDALYTLIELSKPIIEEIKRKRA</sequence>
<dbReference type="PANTHER" id="PTHR42921:SF1">
    <property type="entry name" value="ACETOACETYL-COA SYNTHETASE"/>
    <property type="match status" value="1"/>
</dbReference>
<gene>
    <name evidence="8" type="ORF">SACC_14280</name>
</gene>
<evidence type="ECO:0000256" key="2">
    <source>
        <dbReference type="ARBA" id="ARBA00022598"/>
    </source>
</evidence>
<dbReference type="InterPro" id="IPR042099">
    <property type="entry name" value="ANL_N_sf"/>
</dbReference>